<dbReference type="Pfam" id="PF07690">
    <property type="entry name" value="MFS_1"/>
    <property type="match status" value="1"/>
</dbReference>
<dbReference type="SUPFAM" id="SSF103473">
    <property type="entry name" value="MFS general substrate transporter"/>
    <property type="match status" value="1"/>
</dbReference>
<keyword evidence="4 6" id="KW-0472">Membrane</keyword>
<dbReference type="InterPro" id="IPR011701">
    <property type="entry name" value="MFS"/>
</dbReference>
<evidence type="ECO:0000313" key="8">
    <source>
        <dbReference type="EMBL" id="KLO06816.1"/>
    </source>
</evidence>
<evidence type="ECO:0000313" key="9">
    <source>
        <dbReference type="Proteomes" id="UP000053477"/>
    </source>
</evidence>
<evidence type="ECO:0000256" key="4">
    <source>
        <dbReference type="ARBA" id="ARBA00023136"/>
    </source>
</evidence>
<keyword evidence="9" id="KW-1185">Reference proteome</keyword>
<protein>
    <submittedName>
        <fullName evidence="8">MFS general substrate transporter</fullName>
    </submittedName>
</protein>
<feature type="transmembrane region" description="Helical" evidence="6">
    <location>
        <begin position="86"/>
        <end position="105"/>
    </location>
</feature>
<accession>A0A0H2RPQ8</accession>
<evidence type="ECO:0000256" key="5">
    <source>
        <dbReference type="SAM" id="MobiDB-lite"/>
    </source>
</evidence>
<name>A0A0H2RPQ8_9AGAM</name>
<feature type="transmembrane region" description="Helical" evidence="6">
    <location>
        <begin position="181"/>
        <end position="202"/>
    </location>
</feature>
<gene>
    <name evidence="8" type="ORF">SCHPADRAFT_837485</name>
</gene>
<feature type="transmembrane region" description="Helical" evidence="6">
    <location>
        <begin position="497"/>
        <end position="517"/>
    </location>
</feature>
<evidence type="ECO:0000259" key="7">
    <source>
        <dbReference type="PROSITE" id="PS50850"/>
    </source>
</evidence>
<feature type="transmembrane region" description="Helical" evidence="6">
    <location>
        <begin position="429"/>
        <end position="453"/>
    </location>
</feature>
<dbReference type="Gene3D" id="1.20.1250.20">
    <property type="entry name" value="MFS general substrate transporter like domains"/>
    <property type="match status" value="1"/>
</dbReference>
<evidence type="ECO:0000256" key="3">
    <source>
        <dbReference type="ARBA" id="ARBA00022989"/>
    </source>
</evidence>
<feature type="region of interest" description="Disordered" evidence="5">
    <location>
        <begin position="526"/>
        <end position="555"/>
    </location>
</feature>
<keyword evidence="2 6" id="KW-0812">Transmembrane</keyword>
<reference evidence="8 9" key="1">
    <citation type="submission" date="2015-04" db="EMBL/GenBank/DDBJ databases">
        <title>Complete genome sequence of Schizopora paradoxa KUC8140, a cosmopolitan wood degrader in East Asia.</title>
        <authorList>
            <consortium name="DOE Joint Genome Institute"/>
            <person name="Min B."/>
            <person name="Park H."/>
            <person name="Jang Y."/>
            <person name="Kim J.-J."/>
            <person name="Kim K.H."/>
            <person name="Pangilinan J."/>
            <person name="Lipzen A."/>
            <person name="Riley R."/>
            <person name="Grigoriev I.V."/>
            <person name="Spatafora J.W."/>
            <person name="Choi I.-G."/>
        </authorList>
    </citation>
    <scope>NUCLEOTIDE SEQUENCE [LARGE SCALE GENOMIC DNA]</scope>
    <source>
        <strain evidence="8 9">KUC8140</strain>
    </source>
</reference>
<dbReference type="InterPro" id="IPR020846">
    <property type="entry name" value="MFS_dom"/>
</dbReference>
<evidence type="ECO:0000256" key="6">
    <source>
        <dbReference type="SAM" id="Phobius"/>
    </source>
</evidence>
<dbReference type="GO" id="GO:0022857">
    <property type="term" value="F:transmembrane transporter activity"/>
    <property type="evidence" value="ECO:0007669"/>
    <property type="project" value="InterPro"/>
</dbReference>
<dbReference type="InParanoid" id="A0A0H2RPQ8"/>
<feature type="transmembrane region" description="Helical" evidence="6">
    <location>
        <begin position="214"/>
        <end position="233"/>
    </location>
</feature>
<feature type="transmembrane region" description="Helical" evidence="6">
    <location>
        <begin position="322"/>
        <end position="342"/>
    </location>
</feature>
<comment type="subcellular location">
    <subcellularLocation>
        <location evidence="1">Membrane</location>
        <topology evidence="1">Multi-pass membrane protein</topology>
    </subcellularLocation>
</comment>
<evidence type="ECO:0000256" key="1">
    <source>
        <dbReference type="ARBA" id="ARBA00004141"/>
    </source>
</evidence>
<dbReference type="InterPro" id="IPR036259">
    <property type="entry name" value="MFS_trans_sf"/>
</dbReference>
<dbReference type="Proteomes" id="UP000053477">
    <property type="component" value="Unassembled WGS sequence"/>
</dbReference>
<feature type="transmembrane region" description="Helical" evidence="6">
    <location>
        <begin position="402"/>
        <end position="423"/>
    </location>
</feature>
<feature type="transmembrane region" description="Helical" evidence="6">
    <location>
        <begin position="362"/>
        <end position="381"/>
    </location>
</feature>
<feature type="transmembrane region" description="Helical" evidence="6">
    <location>
        <begin position="460"/>
        <end position="485"/>
    </location>
</feature>
<dbReference type="PROSITE" id="PS50850">
    <property type="entry name" value="MFS"/>
    <property type="match status" value="1"/>
</dbReference>
<dbReference type="OrthoDB" id="9986881at2759"/>
<evidence type="ECO:0000256" key="2">
    <source>
        <dbReference type="ARBA" id="ARBA00022692"/>
    </source>
</evidence>
<dbReference type="PANTHER" id="PTHR23502:SF173">
    <property type="entry name" value="MFS-MULTIDRUG-RESISTANCE TRANSPORTER-RELATED"/>
    <property type="match status" value="1"/>
</dbReference>
<dbReference type="EMBL" id="KQ086179">
    <property type="protein sequence ID" value="KLO06816.1"/>
    <property type="molecule type" value="Genomic_DNA"/>
</dbReference>
<feature type="transmembrane region" description="Helical" evidence="6">
    <location>
        <begin position="156"/>
        <end position="175"/>
    </location>
</feature>
<sequence length="555" mass="60907">MSAAPAVHVLPADKGVSTRKSALIPSATPTIIDDASSKTDGNDNESINEREGRELYPGPGEQKTNSYLVEFGPDDKENPKNWSRLYRWYLTMLGGLLVLNATFASSAPSGVAGNLMEYFTFSKEVATLTISLFVAGYCVGPLLWGPLSENFGRRSIFIFAFAVYTGFQVGCALSRNTASILIFRLLGGTFAAAPLTNSGALISDIWDPATRGKALALYTLAPFAGPAFGPLVGGYISVSGTSWRWVFWVSTIFAGACTVLIVVTLPETYAPKILAQKARRIRKETGDSRYFAPLEDQEKISFAKQLNGTVGKPFKVLFQEPMLIALSLYMIWLWLHLQYLLFEAYPIVFVEGHHMTVGSLGLTFLPIFLGGICSVIIYLAIFNPRYVRLMEKFSPNPVPPEYRLELALVGAPIFTISFFWFGWTSFPSVSYWAPLTAGFAIGVSTIMVFNALFNYIIDAYLFVAASALASNTVMRSSFGAAFPLFATQMFDSLDPRWASTLLGFVALALLPIPLILIKFGPALRRRSKHAPSRPLNPPAEAESEEEKKKSPESQV</sequence>
<feature type="domain" description="Major facilitator superfamily (MFS) profile" evidence="7">
    <location>
        <begin position="87"/>
        <end position="526"/>
    </location>
</feature>
<feature type="compositionally biased region" description="Basic and acidic residues" evidence="5">
    <location>
        <begin position="545"/>
        <end position="555"/>
    </location>
</feature>
<dbReference type="AlphaFoldDB" id="A0A0H2RPQ8"/>
<dbReference type="FunCoup" id="A0A0H2RPQ8">
    <property type="interactions" value="81"/>
</dbReference>
<feature type="region of interest" description="Disordered" evidence="5">
    <location>
        <begin position="27"/>
        <end position="61"/>
    </location>
</feature>
<feature type="transmembrane region" description="Helical" evidence="6">
    <location>
        <begin position="245"/>
        <end position="270"/>
    </location>
</feature>
<keyword evidence="3 6" id="KW-1133">Transmembrane helix</keyword>
<dbReference type="FunFam" id="1.20.1250.20:FF:000011">
    <property type="entry name" value="MFS multidrug transporter, putative"/>
    <property type="match status" value="1"/>
</dbReference>
<dbReference type="CDD" id="cd17323">
    <property type="entry name" value="MFS_Tpo1_MDR_like"/>
    <property type="match status" value="1"/>
</dbReference>
<proteinExistence type="predicted"/>
<organism evidence="8 9">
    <name type="scientific">Schizopora paradoxa</name>
    <dbReference type="NCBI Taxonomy" id="27342"/>
    <lineage>
        <taxon>Eukaryota</taxon>
        <taxon>Fungi</taxon>
        <taxon>Dikarya</taxon>
        <taxon>Basidiomycota</taxon>
        <taxon>Agaricomycotina</taxon>
        <taxon>Agaricomycetes</taxon>
        <taxon>Hymenochaetales</taxon>
        <taxon>Schizoporaceae</taxon>
        <taxon>Schizopora</taxon>
    </lineage>
</organism>
<dbReference type="PANTHER" id="PTHR23502">
    <property type="entry name" value="MAJOR FACILITATOR SUPERFAMILY"/>
    <property type="match status" value="1"/>
</dbReference>
<dbReference type="STRING" id="27342.A0A0H2RPQ8"/>
<dbReference type="GO" id="GO:0005886">
    <property type="term" value="C:plasma membrane"/>
    <property type="evidence" value="ECO:0007669"/>
    <property type="project" value="TreeGrafter"/>
</dbReference>
<feature type="transmembrane region" description="Helical" evidence="6">
    <location>
        <begin position="125"/>
        <end position="144"/>
    </location>
</feature>
<feature type="compositionally biased region" description="Basic and acidic residues" evidence="5">
    <location>
        <begin position="35"/>
        <end position="54"/>
    </location>
</feature>